<dbReference type="CDD" id="cd05327">
    <property type="entry name" value="retinol-DH_like_SDR_c_like"/>
    <property type="match status" value="1"/>
</dbReference>
<organism evidence="4 5">
    <name type="scientific">Linderina pennispora</name>
    <dbReference type="NCBI Taxonomy" id="61395"/>
    <lineage>
        <taxon>Eukaryota</taxon>
        <taxon>Fungi</taxon>
        <taxon>Fungi incertae sedis</taxon>
        <taxon>Zoopagomycota</taxon>
        <taxon>Kickxellomycotina</taxon>
        <taxon>Kickxellomycetes</taxon>
        <taxon>Kickxellales</taxon>
        <taxon>Kickxellaceae</taxon>
        <taxon>Linderina</taxon>
    </lineage>
</organism>
<evidence type="ECO:0000256" key="1">
    <source>
        <dbReference type="ARBA" id="ARBA00022857"/>
    </source>
</evidence>
<dbReference type="PRINTS" id="PR00080">
    <property type="entry name" value="SDRFAMILY"/>
</dbReference>
<reference evidence="4 5" key="1">
    <citation type="submission" date="2016-07" db="EMBL/GenBank/DDBJ databases">
        <title>Pervasive Adenine N6-methylation of Active Genes in Fungi.</title>
        <authorList>
            <consortium name="DOE Joint Genome Institute"/>
            <person name="Mondo S.J."/>
            <person name="Dannebaum R.O."/>
            <person name="Kuo R.C."/>
            <person name="Labutti K."/>
            <person name="Haridas S."/>
            <person name="Kuo A."/>
            <person name="Salamov A."/>
            <person name="Ahrendt S.R."/>
            <person name="Lipzen A."/>
            <person name="Sullivan W."/>
            <person name="Andreopoulos W.B."/>
            <person name="Clum A."/>
            <person name="Lindquist E."/>
            <person name="Daum C."/>
            <person name="Ramamoorthy G.K."/>
            <person name="Gryganskyi A."/>
            <person name="Culley D."/>
            <person name="Magnuson J.K."/>
            <person name="James T.Y."/>
            <person name="O'Malley M.A."/>
            <person name="Stajich J.E."/>
            <person name="Spatafora J.W."/>
            <person name="Visel A."/>
            <person name="Grigoriev I.V."/>
        </authorList>
    </citation>
    <scope>NUCLEOTIDE SEQUENCE [LARGE SCALE GENOMIC DNA]</scope>
    <source>
        <strain evidence="4 5">ATCC 12442</strain>
    </source>
</reference>
<keyword evidence="5" id="KW-1185">Reference proteome</keyword>
<proteinExistence type="inferred from homology"/>
<dbReference type="STRING" id="61395.A0A1Y1W6R8"/>
<sequence length="344" mass="37521">MLLTKIANTLVYGPMCAMARCGPLIYLGGLIGSSIDFNYSLISKAFVDSQQVIDDYVQSAISTNPGKGRVAVVTGANSGIGFEIAKAIGRAGYQTILACRNQRLGEDALKRIVEETKLDNFELMALDLASFKSIDRFLVEFKQKYHSLHILVNNAGVFPSAYGTTTDGIELQFGVNHVGPFYLTTALLELIKQSGGSRIVNTSSFLAYIAPRVDTSLVTNKDLYNTGAAYSNSKLAVAIFTTALARKLEGSNVTVNSIHPGYVATNIFRDMSFVTKIQNALFINPTQGALTSIYAALSPEAAIFTGKFLVRCQENMDHPSTMSISEQDEMWAFTEELIKQHSFK</sequence>
<accession>A0A1Y1W6R8</accession>
<keyword evidence="1" id="KW-0521">NADP</keyword>
<dbReference type="AlphaFoldDB" id="A0A1Y1W6R8"/>
<comment type="similarity">
    <text evidence="3">Belongs to the short-chain dehydrogenases/reductases (SDR) family.</text>
</comment>
<comment type="caution">
    <text evidence="4">The sequence shown here is derived from an EMBL/GenBank/DDBJ whole genome shotgun (WGS) entry which is preliminary data.</text>
</comment>
<dbReference type="InterPro" id="IPR002347">
    <property type="entry name" value="SDR_fam"/>
</dbReference>
<protein>
    <submittedName>
        <fullName evidence="4">NAD(P)-binding protein</fullName>
    </submittedName>
</protein>
<dbReference type="PANTHER" id="PTHR43157">
    <property type="entry name" value="PHOSPHATIDYLINOSITOL-GLYCAN BIOSYNTHESIS CLASS F PROTEIN-RELATED"/>
    <property type="match status" value="1"/>
</dbReference>
<dbReference type="PRINTS" id="PR00081">
    <property type="entry name" value="GDHRDH"/>
</dbReference>
<evidence type="ECO:0000256" key="2">
    <source>
        <dbReference type="ARBA" id="ARBA00023002"/>
    </source>
</evidence>
<dbReference type="Proteomes" id="UP000193922">
    <property type="component" value="Unassembled WGS sequence"/>
</dbReference>
<evidence type="ECO:0000313" key="4">
    <source>
        <dbReference type="EMBL" id="ORX68936.1"/>
    </source>
</evidence>
<evidence type="ECO:0000313" key="5">
    <source>
        <dbReference type="Proteomes" id="UP000193922"/>
    </source>
</evidence>
<dbReference type="PANTHER" id="PTHR43157:SF31">
    <property type="entry name" value="PHOSPHATIDYLINOSITOL-GLYCAN BIOSYNTHESIS CLASS F PROTEIN"/>
    <property type="match status" value="1"/>
</dbReference>
<dbReference type="PROSITE" id="PS00061">
    <property type="entry name" value="ADH_SHORT"/>
    <property type="match status" value="1"/>
</dbReference>
<keyword evidence="2" id="KW-0560">Oxidoreductase</keyword>
<dbReference type="GeneID" id="63804392"/>
<dbReference type="OrthoDB" id="191139at2759"/>
<dbReference type="SUPFAM" id="SSF51735">
    <property type="entry name" value="NAD(P)-binding Rossmann-fold domains"/>
    <property type="match status" value="1"/>
</dbReference>
<evidence type="ECO:0000256" key="3">
    <source>
        <dbReference type="RuleBase" id="RU000363"/>
    </source>
</evidence>
<gene>
    <name evidence="4" type="ORF">DL89DRAFT_267975</name>
</gene>
<dbReference type="EMBL" id="MCFD01000008">
    <property type="protein sequence ID" value="ORX68936.1"/>
    <property type="molecule type" value="Genomic_DNA"/>
</dbReference>
<dbReference type="Pfam" id="PF00106">
    <property type="entry name" value="adh_short"/>
    <property type="match status" value="1"/>
</dbReference>
<dbReference type="RefSeq" id="XP_040742668.1">
    <property type="nucleotide sequence ID" value="XM_040887744.1"/>
</dbReference>
<dbReference type="Gene3D" id="3.40.50.720">
    <property type="entry name" value="NAD(P)-binding Rossmann-like Domain"/>
    <property type="match status" value="1"/>
</dbReference>
<dbReference type="InterPro" id="IPR020904">
    <property type="entry name" value="Sc_DH/Rdtase_CS"/>
</dbReference>
<dbReference type="GO" id="GO:0016491">
    <property type="term" value="F:oxidoreductase activity"/>
    <property type="evidence" value="ECO:0007669"/>
    <property type="project" value="UniProtKB-KW"/>
</dbReference>
<dbReference type="InterPro" id="IPR036291">
    <property type="entry name" value="NAD(P)-bd_dom_sf"/>
</dbReference>
<name>A0A1Y1W6R8_9FUNG</name>